<organism evidence="1 2">
    <name type="scientific">Rhizobium azibense</name>
    <dbReference type="NCBI Taxonomy" id="1136135"/>
    <lineage>
        <taxon>Bacteria</taxon>
        <taxon>Pseudomonadati</taxon>
        <taxon>Pseudomonadota</taxon>
        <taxon>Alphaproteobacteria</taxon>
        <taxon>Hyphomicrobiales</taxon>
        <taxon>Rhizobiaceae</taxon>
        <taxon>Rhizobium/Agrobacterium group</taxon>
        <taxon>Rhizobium</taxon>
    </lineage>
</organism>
<dbReference type="Proteomes" id="UP000295547">
    <property type="component" value="Unassembled WGS sequence"/>
</dbReference>
<keyword evidence="2" id="KW-1185">Reference proteome</keyword>
<comment type="caution">
    <text evidence="1">The sequence shown here is derived from an EMBL/GenBank/DDBJ whole genome shotgun (WGS) entry which is preliminary data.</text>
</comment>
<evidence type="ECO:0000313" key="2">
    <source>
        <dbReference type="Proteomes" id="UP000295547"/>
    </source>
</evidence>
<accession>A0A4R3QRU5</accession>
<gene>
    <name evidence="1" type="ORF">EV130_11173</name>
</gene>
<dbReference type="InterPro" id="IPR038578">
    <property type="entry name" value="GT29-like_sf"/>
</dbReference>
<name>A0A4R3QRU5_9HYPH</name>
<reference evidence="1 2" key="1">
    <citation type="submission" date="2019-03" db="EMBL/GenBank/DDBJ databases">
        <title>Genomic Encyclopedia of Type Strains, Phase IV (KMG-V): Genome sequencing to study the core and pangenomes of soil and plant-associated prokaryotes.</title>
        <authorList>
            <person name="Whitman W."/>
        </authorList>
    </citation>
    <scope>NUCLEOTIDE SEQUENCE [LARGE SCALE GENOMIC DNA]</scope>
    <source>
        <strain evidence="1 2">Gr42</strain>
    </source>
</reference>
<sequence>MTREAFVRLLRQTGRTLDIIQRWMRFKITASPLNPWRIQSLNASAFAGKKVIIIGPAQTVVEDLENVVVDGYDVIVRLNNGIALARKNPSILGSRTDVLFHNLVEHGERSAGAIPASLLREHGVRFLVFPHWGFKGSKSRLYKKREELQDFQGPALMVPSTRFCENVRRELGGFQPTVGASAILFFLSAQCKEVAIHGFTFFQTPYLVGYNDAVATADEARAWAAASYVHDPVREKKVIGRYISAAEQRGVRVALGANVRRFLSDVR</sequence>
<keyword evidence="1" id="KW-0328">Glycosyltransferase</keyword>
<dbReference type="AlphaFoldDB" id="A0A4R3QRU5"/>
<proteinExistence type="predicted"/>
<keyword evidence="1" id="KW-0808">Transferase</keyword>
<evidence type="ECO:0000313" key="1">
    <source>
        <dbReference type="EMBL" id="TCU21216.1"/>
    </source>
</evidence>
<protein>
    <submittedName>
        <fullName evidence="1">Glycosyl transferase family 29 (Putative sialyltransferase)</fullName>
    </submittedName>
</protein>
<dbReference type="GO" id="GO:0016757">
    <property type="term" value="F:glycosyltransferase activity"/>
    <property type="evidence" value="ECO:0007669"/>
    <property type="project" value="UniProtKB-KW"/>
</dbReference>
<dbReference type="Gene3D" id="3.90.1480.20">
    <property type="entry name" value="Glycosyl transferase family 29"/>
    <property type="match status" value="1"/>
</dbReference>
<dbReference type="EMBL" id="SMBJ01000011">
    <property type="protein sequence ID" value="TCU21216.1"/>
    <property type="molecule type" value="Genomic_DNA"/>
</dbReference>